<sequence>MILQRIANQYVLRNIKQFESITKPSCMLSHYGKFSQTTKLSSSFTNLNLTNTKIANNENHQLLTKLPMSLTLSGNQSRFASTSGSHVRLWVAEKLVSAAMPVLLPASLLLENPAIDVITAVLVVMHMHWGLEALVVDYARPIIVGPLLPKVFHLLLNLLSIVTLAGLLVLIYNGPGIGKSIKDAWRIGQQKTT</sequence>
<comment type="caution">
    <text evidence="10">Lacks conserved residue(s) required for the propagation of feature annotation.</text>
</comment>
<evidence type="ECO:0000256" key="3">
    <source>
        <dbReference type="ARBA" id="ARBA00022448"/>
    </source>
</evidence>
<keyword evidence="11" id="KW-1185">Reference proteome</keyword>
<proteinExistence type="inferred from homology"/>
<keyword evidence="3 10" id="KW-0813">Transport</keyword>
<name>A0ABM1HTA0_POLDO</name>
<evidence type="ECO:0000256" key="7">
    <source>
        <dbReference type="ARBA" id="ARBA00022989"/>
    </source>
</evidence>
<evidence type="ECO:0000256" key="10">
    <source>
        <dbReference type="RuleBase" id="RU364031"/>
    </source>
</evidence>
<evidence type="ECO:0000313" key="12">
    <source>
        <dbReference type="RefSeq" id="XP_015171186.1"/>
    </source>
</evidence>
<keyword evidence="8 10" id="KW-0496">Mitochondrion</keyword>
<dbReference type="PANTHER" id="PTHR13337:SF2">
    <property type="entry name" value="SUCCINATE DEHYDROGENASE [UBIQUINONE] CYTOCHROME B SMALL SUBUNIT, MITOCHONDRIAL"/>
    <property type="match status" value="1"/>
</dbReference>
<comment type="function">
    <text evidence="10">Membrane-anchoring subunit of succinate dehydrogenase (SDH) that is involved in complex II of the mitochondrial electron transport chain and is responsible for transferring electrons from succinate to ubiquinone (coenzyme Q).</text>
</comment>
<keyword evidence="6 10" id="KW-0809">Transit peptide</keyword>
<dbReference type="GeneID" id="107063709"/>
<evidence type="ECO:0000313" key="13">
    <source>
        <dbReference type="RefSeq" id="XP_015171187.1"/>
    </source>
</evidence>
<dbReference type="InterPro" id="IPR034804">
    <property type="entry name" value="SQR/QFR_C/D"/>
</dbReference>
<keyword evidence="10" id="KW-0349">Heme</keyword>
<evidence type="ECO:0000256" key="1">
    <source>
        <dbReference type="ARBA" id="ARBA00004448"/>
    </source>
</evidence>
<dbReference type="RefSeq" id="XP_015171186.1">
    <property type="nucleotide sequence ID" value="XM_015315700.1"/>
</dbReference>
<evidence type="ECO:0000256" key="6">
    <source>
        <dbReference type="ARBA" id="ARBA00022946"/>
    </source>
</evidence>
<dbReference type="Proteomes" id="UP000694924">
    <property type="component" value="Unplaced"/>
</dbReference>
<evidence type="ECO:0000256" key="4">
    <source>
        <dbReference type="ARBA" id="ARBA00022692"/>
    </source>
</evidence>
<keyword evidence="10" id="KW-0479">Metal-binding</keyword>
<dbReference type="RefSeq" id="XP_015171187.1">
    <property type="nucleotide sequence ID" value="XM_015315701.1"/>
</dbReference>
<evidence type="ECO:0000313" key="11">
    <source>
        <dbReference type="Proteomes" id="UP000694924"/>
    </source>
</evidence>
<dbReference type="Pfam" id="PF05328">
    <property type="entry name" value="CybS"/>
    <property type="match status" value="1"/>
</dbReference>
<feature type="transmembrane region" description="Helical" evidence="10">
    <location>
        <begin position="151"/>
        <end position="172"/>
    </location>
</feature>
<keyword evidence="9 10" id="KW-0472">Membrane</keyword>
<dbReference type="PANTHER" id="PTHR13337">
    <property type="entry name" value="SUCCINATE DEHYDROGENASE"/>
    <property type="match status" value="1"/>
</dbReference>
<keyword evidence="10" id="KW-0816">Tricarboxylic acid cycle</keyword>
<dbReference type="InterPro" id="IPR007992">
    <property type="entry name" value="CybS"/>
</dbReference>
<keyword evidence="7 10" id="KW-1133">Transmembrane helix</keyword>
<keyword evidence="5 10" id="KW-0999">Mitochondrion inner membrane</keyword>
<keyword evidence="10" id="KW-0249">Electron transport</keyword>
<keyword evidence="4 10" id="KW-0812">Transmembrane</keyword>
<accession>A0ABM1HTA0</accession>
<protein>
    <recommendedName>
        <fullName evidence="10">Succinate dehydrogenase [ubiquinone] cytochrome b small subunit</fullName>
    </recommendedName>
</protein>
<organism evidence="11 13">
    <name type="scientific">Polistes dominula</name>
    <name type="common">European paper wasp</name>
    <name type="synonym">Vespa dominula</name>
    <dbReference type="NCBI Taxonomy" id="743375"/>
    <lineage>
        <taxon>Eukaryota</taxon>
        <taxon>Metazoa</taxon>
        <taxon>Ecdysozoa</taxon>
        <taxon>Arthropoda</taxon>
        <taxon>Hexapoda</taxon>
        <taxon>Insecta</taxon>
        <taxon>Pterygota</taxon>
        <taxon>Neoptera</taxon>
        <taxon>Endopterygota</taxon>
        <taxon>Hymenoptera</taxon>
        <taxon>Apocrita</taxon>
        <taxon>Aculeata</taxon>
        <taxon>Vespoidea</taxon>
        <taxon>Vespidae</taxon>
        <taxon>Polistinae</taxon>
        <taxon>Polistini</taxon>
        <taxon>Polistes</taxon>
    </lineage>
</organism>
<evidence type="ECO:0000256" key="9">
    <source>
        <dbReference type="ARBA" id="ARBA00023136"/>
    </source>
</evidence>
<gene>
    <name evidence="12 13" type="primary">LOC107063709</name>
</gene>
<evidence type="ECO:0000256" key="2">
    <source>
        <dbReference type="ARBA" id="ARBA00007294"/>
    </source>
</evidence>
<keyword evidence="10" id="KW-0408">Iron</keyword>
<evidence type="ECO:0000256" key="5">
    <source>
        <dbReference type="ARBA" id="ARBA00022792"/>
    </source>
</evidence>
<evidence type="ECO:0000256" key="8">
    <source>
        <dbReference type="ARBA" id="ARBA00023128"/>
    </source>
</evidence>
<reference evidence="12 13" key="1">
    <citation type="submission" date="2025-05" db="UniProtKB">
        <authorList>
            <consortium name="RefSeq"/>
        </authorList>
    </citation>
    <scope>IDENTIFICATION</scope>
    <source>
        <tissue evidence="12 13">Whole body</tissue>
    </source>
</reference>
<comment type="subcellular location">
    <subcellularLocation>
        <location evidence="1 10">Mitochondrion inner membrane</location>
        <topology evidence="1 10">Multi-pass membrane protein</topology>
    </subcellularLocation>
</comment>
<comment type="similarity">
    <text evidence="2 10">Belongs to the CybS family.</text>
</comment>
<dbReference type="Gene3D" id="1.20.1300.10">
    <property type="entry name" value="Fumarate reductase/succinate dehydrogenase, transmembrane subunit"/>
    <property type="match status" value="1"/>
</dbReference>